<evidence type="ECO:0000313" key="3">
    <source>
        <dbReference type="Proteomes" id="UP000295706"/>
    </source>
</evidence>
<dbReference type="Proteomes" id="UP000295706">
    <property type="component" value="Unassembled WGS sequence"/>
</dbReference>
<dbReference type="RefSeq" id="WP_132118101.1">
    <property type="nucleotide sequence ID" value="NZ_SMJU01000007.1"/>
</dbReference>
<accession>A0A4R4K9R8</accession>
<dbReference type="SUPFAM" id="SSF53448">
    <property type="entry name" value="Nucleotide-diphospho-sugar transferases"/>
    <property type="match status" value="1"/>
</dbReference>
<dbReference type="AlphaFoldDB" id="A0A4R4K9R8"/>
<dbReference type="PANTHER" id="PTHR43685:SF2">
    <property type="entry name" value="GLYCOSYLTRANSFERASE 2-LIKE DOMAIN-CONTAINING PROTEIN"/>
    <property type="match status" value="1"/>
</dbReference>
<dbReference type="Pfam" id="PF00535">
    <property type="entry name" value="Glycos_transf_2"/>
    <property type="match status" value="1"/>
</dbReference>
<gene>
    <name evidence="2" type="ORF">EZE20_12540</name>
</gene>
<dbReference type="EMBL" id="SMJU01000007">
    <property type="protein sequence ID" value="TDB64498.1"/>
    <property type="molecule type" value="Genomic_DNA"/>
</dbReference>
<reference evidence="2 3" key="1">
    <citation type="submission" date="2019-02" db="EMBL/GenBank/DDBJ databases">
        <title>Arundinibacter roseus gen. nov., sp. nov., a new member of the family Cytophagaceae.</title>
        <authorList>
            <person name="Szuroczki S."/>
            <person name="Khayer B."/>
            <person name="Sproer C."/>
            <person name="Toumi M."/>
            <person name="Szabo A."/>
            <person name="Felfoldi T."/>
            <person name="Schumann P."/>
            <person name="Toth E."/>
        </authorList>
    </citation>
    <scope>NUCLEOTIDE SEQUENCE [LARGE SCALE GENOMIC DNA]</scope>
    <source>
        <strain evidence="2 3">DMA-k-7a</strain>
    </source>
</reference>
<evidence type="ECO:0000313" key="2">
    <source>
        <dbReference type="EMBL" id="TDB64498.1"/>
    </source>
</evidence>
<dbReference type="Gene3D" id="3.90.550.10">
    <property type="entry name" value="Spore Coat Polysaccharide Biosynthesis Protein SpsA, Chain A"/>
    <property type="match status" value="1"/>
</dbReference>
<proteinExistence type="predicted"/>
<dbReference type="CDD" id="cd06433">
    <property type="entry name" value="GT_2_WfgS_like"/>
    <property type="match status" value="1"/>
</dbReference>
<name>A0A4R4K9R8_9BACT</name>
<dbReference type="OrthoDB" id="9788101at2"/>
<keyword evidence="2" id="KW-0808">Transferase</keyword>
<dbReference type="InterPro" id="IPR050834">
    <property type="entry name" value="Glycosyltransf_2"/>
</dbReference>
<dbReference type="PANTHER" id="PTHR43685">
    <property type="entry name" value="GLYCOSYLTRANSFERASE"/>
    <property type="match status" value="1"/>
</dbReference>
<dbReference type="InterPro" id="IPR029044">
    <property type="entry name" value="Nucleotide-diphossugar_trans"/>
</dbReference>
<dbReference type="InterPro" id="IPR001173">
    <property type="entry name" value="Glyco_trans_2-like"/>
</dbReference>
<dbReference type="GO" id="GO:0016740">
    <property type="term" value="F:transferase activity"/>
    <property type="evidence" value="ECO:0007669"/>
    <property type="project" value="UniProtKB-KW"/>
</dbReference>
<keyword evidence="3" id="KW-1185">Reference proteome</keyword>
<feature type="domain" description="Glycosyltransferase 2-like" evidence="1">
    <location>
        <begin position="4"/>
        <end position="145"/>
    </location>
</feature>
<evidence type="ECO:0000259" key="1">
    <source>
        <dbReference type="Pfam" id="PF00535"/>
    </source>
</evidence>
<protein>
    <submittedName>
        <fullName evidence="2">Glycosyltransferase</fullName>
    </submittedName>
</protein>
<comment type="caution">
    <text evidence="2">The sequence shown here is derived from an EMBL/GenBank/DDBJ whole genome shotgun (WGS) entry which is preliminary data.</text>
</comment>
<organism evidence="2 3">
    <name type="scientific">Arundinibacter roseus</name>
    <dbReference type="NCBI Taxonomy" id="2070510"/>
    <lineage>
        <taxon>Bacteria</taxon>
        <taxon>Pseudomonadati</taxon>
        <taxon>Bacteroidota</taxon>
        <taxon>Cytophagia</taxon>
        <taxon>Cytophagales</taxon>
        <taxon>Spirosomataceae</taxon>
        <taxon>Arundinibacter</taxon>
    </lineage>
</organism>
<sequence length="248" mass="28465">MKISIITVVYNGEKTIRDTINSVLSQDYSDLEYIVVDGKSDDSTVAIIQSFGNQITKFISEKDQGIYDAMNKGISLATGDVIGLLNADDFYASNSILSEVAQKFRESDADAVYGDLDYINVENPMQITRSWKAGPYKHNYFMWGWMPPHPTFFIKKEWYTRFGGFRLDLNTAADYELMLRMIHKLHAKPVYIQKVLVKMRAGGASNNSLHNRLLANQSDAMAWKVNDIKPYFFTIWLKPIRKILQFFV</sequence>